<evidence type="ECO:0000259" key="1">
    <source>
        <dbReference type="PROSITE" id="PS51831"/>
    </source>
</evidence>
<dbReference type="PANTHER" id="PTHR38659">
    <property type="entry name" value="METAL-DEPENDENT PHOSPHOHYDROLASE"/>
    <property type="match status" value="1"/>
</dbReference>
<evidence type="ECO:0000313" key="3">
    <source>
        <dbReference type="Proteomes" id="UP000184603"/>
    </source>
</evidence>
<dbReference type="RefSeq" id="WP_084554547.1">
    <property type="nucleotide sequence ID" value="NZ_FRFE01000045.1"/>
</dbReference>
<dbReference type="InterPro" id="IPR006675">
    <property type="entry name" value="HDIG_dom"/>
</dbReference>
<evidence type="ECO:0000313" key="2">
    <source>
        <dbReference type="EMBL" id="SHO53048.1"/>
    </source>
</evidence>
<keyword evidence="3" id="KW-1185">Reference proteome</keyword>
<dbReference type="OrthoDB" id="9790123at2"/>
<dbReference type="AlphaFoldDB" id="A0A1M7YKH8"/>
<dbReference type="SMART" id="SM00471">
    <property type="entry name" value="HDc"/>
    <property type="match status" value="1"/>
</dbReference>
<sequence length="246" mass="28238">MPPYAQHLKTSLRRTGEEYQPLHDWLDNHPEFKAVRHELSALAENRKFVSENWGGEAVTEFFLHVTEDLLMKEIDILKQAGCPEEAVDHSIEVARKALEISSRLNIAVDHRLLARGAIFHDLGKSKTYGMQHGELGAKMAEELGLEEEIRQIILKHIRGGLTEPEAKELGLPIRDYTLRTPEEKIVIYADRMVDIYTDGIVPDTDEHQAESRFAEILKSYEKYGKNPITLARYLALHEEIQGWMTR</sequence>
<dbReference type="Pfam" id="PF01966">
    <property type="entry name" value="HD"/>
    <property type="match status" value="1"/>
</dbReference>
<accession>A0A1M7YKH8</accession>
<protein>
    <recommendedName>
        <fullName evidence="1">HD domain-containing protein</fullName>
    </recommendedName>
</protein>
<dbReference type="Proteomes" id="UP000184603">
    <property type="component" value="Unassembled WGS sequence"/>
</dbReference>
<dbReference type="InterPro" id="IPR003607">
    <property type="entry name" value="HD/PDEase_dom"/>
</dbReference>
<gene>
    <name evidence="2" type="ORF">SAMN02745220_04902</name>
</gene>
<organism evidence="2 3">
    <name type="scientific">Desulfopila aestuarii DSM 18488</name>
    <dbReference type="NCBI Taxonomy" id="1121416"/>
    <lineage>
        <taxon>Bacteria</taxon>
        <taxon>Pseudomonadati</taxon>
        <taxon>Thermodesulfobacteriota</taxon>
        <taxon>Desulfobulbia</taxon>
        <taxon>Desulfobulbales</taxon>
        <taxon>Desulfocapsaceae</taxon>
        <taxon>Desulfopila</taxon>
    </lineage>
</organism>
<feature type="domain" description="HD" evidence="1">
    <location>
        <begin position="86"/>
        <end position="195"/>
    </location>
</feature>
<dbReference type="STRING" id="1121416.SAMN02745220_04902"/>
<dbReference type="SUPFAM" id="SSF109604">
    <property type="entry name" value="HD-domain/PDEase-like"/>
    <property type="match status" value="1"/>
</dbReference>
<dbReference type="InterPro" id="IPR006674">
    <property type="entry name" value="HD_domain"/>
</dbReference>
<name>A0A1M7YKH8_9BACT</name>
<dbReference type="EMBL" id="FRFE01000045">
    <property type="protein sequence ID" value="SHO53048.1"/>
    <property type="molecule type" value="Genomic_DNA"/>
</dbReference>
<dbReference type="CDD" id="cd00077">
    <property type="entry name" value="HDc"/>
    <property type="match status" value="1"/>
</dbReference>
<reference evidence="2 3" key="1">
    <citation type="submission" date="2016-12" db="EMBL/GenBank/DDBJ databases">
        <authorList>
            <person name="Song W.-J."/>
            <person name="Kurnit D.M."/>
        </authorList>
    </citation>
    <scope>NUCLEOTIDE SEQUENCE [LARGE SCALE GENOMIC DNA]</scope>
    <source>
        <strain evidence="2 3">DSM 18488</strain>
    </source>
</reference>
<dbReference type="PANTHER" id="PTHR38659:SF2">
    <property type="entry name" value="HDIG DOMAIN PROTEIN"/>
    <property type="match status" value="1"/>
</dbReference>
<dbReference type="NCBIfam" id="TIGR00277">
    <property type="entry name" value="HDIG"/>
    <property type="match status" value="1"/>
</dbReference>
<proteinExistence type="predicted"/>
<dbReference type="Gene3D" id="1.10.3210.10">
    <property type="entry name" value="Hypothetical protein af1432"/>
    <property type="match status" value="1"/>
</dbReference>
<dbReference type="PROSITE" id="PS51831">
    <property type="entry name" value="HD"/>
    <property type="match status" value="1"/>
</dbReference>